<dbReference type="AlphaFoldDB" id="A0A7S2RFN3"/>
<evidence type="ECO:0000313" key="3">
    <source>
        <dbReference type="EMBL" id="CAD9669600.1"/>
    </source>
</evidence>
<dbReference type="PANTHER" id="PTHR46732">
    <property type="entry name" value="ATP-DEPENDENT PROTEASE LA (LON) DOMAIN PROTEIN"/>
    <property type="match status" value="1"/>
</dbReference>
<name>A0A7S2RFN3_9STRA</name>
<proteinExistence type="predicted"/>
<reference evidence="3" key="1">
    <citation type="submission" date="2021-01" db="EMBL/GenBank/DDBJ databases">
        <authorList>
            <person name="Corre E."/>
            <person name="Pelletier E."/>
            <person name="Niang G."/>
            <person name="Scheremetjew M."/>
            <person name="Finn R."/>
            <person name="Kale V."/>
            <person name="Holt S."/>
            <person name="Cochrane G."/>
            <person name="Meng A."/>
            <person name="Brown T."/>
            <person name="Cohen L."/>
        </authorList>
    </citation>
    <scope>NUCLEOTIDE SEQUENCE</scope>
    <source>
        <strain evidence="3">CCMP1452</strain>
    </source>
</reference>
<feature type="region of interest" description="Disordered" evidence="1">
    <location>
        <begin position="62"/>
        <end position="82"/>
    </location>
</feature>
<organism evidence="3">
    <name type="scientific">Eucampia antarctica</name>
    <dbReference type="NCBI Taxonomy" id="49252"/>
    <lineage>
        <taxon>Eukaryota</taxon>
        <taxon>Sar</taxon>
        <taxon>Stramenopiles</taxon>
        <taxon>Ochrophyta</taxon>
        <taxon>Bacillariophyta</taxon>
        <taxon>Mediophyceae</taxon>
        <taxon>Biddulphiophycidae</taxon>
        <taxon>Hemiaulales</taxon>
        <taxon>Hemiaulaceae</taxon>
        <taxon>Eucampia</taxon>
    </lineage>
</organism>
<evidence type="ECO:0000256" key="1">
    <source>
        <dbReference type="SAM" id="MobiDB-lite"/>
    </source>
</evidence>
<dbReference type="EMBL" id="HBHI01012796">
    <property type="protein sequence ID" value="CAD9669600.1"/>
    <property type="molecule type" value="Transcribed_RNA"/>
</dbReference>
<evidence type="ECO:0008006" key="4">
    <source>
        <dbReference type="Google" id="ProtNLM"/>
    </source>
</evidence>
<evidence type="ECO:0000256" key="2">
    <source>
        <dbReference type="SAM" id="SignalP"/>
    </source>
</evidence>
<dbReference type="InterPro" id="IPR015947">
    <property type="entry name" value="PUA-like_sf"/>
</dbReference>
<accession>A0A7S2RFN3</accession>
<protein>
    <recommendedName>
        <fullName evidence="4">Lon N-terminal domain-containing protein</fullName>
    </recommendedName>
</protein>
<keyword evidence="2" id="KW-0732">Signal</keyword>
<feature type="signal peptide" evidence="2">
    <location>
        <begin position="1"/>
        <end position="20"/>
    </location>
</feature>
<feature type="compositionally biased region" description="Acidic residues" evidence="1">
    <location>
        <begin position="70"/>
        <end position="80"/>
    </location>
</feature>
<sequence>MRVPNLCIVAFLACVTSTSGFMQNTQISSHPSFLNSLPSKSTSFTLDSSSKVFNFIGRGRDKGSCRRMADDDDNEEDMDPLSDGVNSVSWLPSLNEQSVSSTETPSGAEILPFFPLGGIVYTPNSEHVLNIFEPRYRQMYNDILMNGSKRFVVSMSHPSLQGTFAQVGVIFHLDDLKEVSEQTDDQIKYICSHSVTGRVKLHRVLNPEVWNTRESYLKVEGTIIKEEGKDDEIKEQNDESLSSDIYTQLIQSQNSIPEEKNLKESFKDLVERQHELEEDVRFTRASVTSLAVSKGDGEDGLWMTIRLWQSFIEQRLVARQNDMQRDFQEKLIEFLKQEKGIEDEELPSAIGFEDLSSALQQEVQDLQLTMTKQLRPLILESTLTIQKILEGENHESRLNLLKYFVDAEKKRLDAKKTLQGMFTGLSTAVTTESTADDIRSNVDVKASKEDNDTSISSIIIDEPDAFQ</sequence>
<dbReference type="Gene3D" id="2.30.130.40">
    <property type="entry name" value="LON domain-like"/>
    <property type="match status" value="1"/>
</dbReference>
<dbReference type="PANTHER" id="PTHR46732:SF8">
    <property type="entry name" value="ATP-DEPENDENT PROTEASE LA (LON) DOMAIN PROTEIN"/>
    <property type="match status" value="1"/>
</dbReference>
<gene>
    <name evidence="3" type="ORF">EANT1437_LOCUS6535</name>
</gene>
<dbReference type="SUPFAM" id="SSF88697">
    <property type="entry name" value="PUA domain-like"/>
    <property type="match status" value="1"/>
</dbReference>
<feature type="chain" id="PRO_5031562484" description="Lon N-terminal domain-containing protein" evidence="2">
    <location>
        <begin position="21"/>
        <end position="467"/>
    </location>
</feature>
<dbReference type="InterPro" id="IPR046336">
    <property type="entry name" value="Lon_prtase_N_sf"/>
</dbReference>